<dbReference type="KEGG" id="smx:SM11_pC0661"/>
<evidence type="ECO:0000313" key="2">
    <source>
        <dbReference type="Proteomes" id="UP000009045"/>
    </source>
</evidence>
<sequence length="83" mass="9553">MTVTVKDRDYWYFDLPTPQGKDKRSYVGPHSDEAITERVKAHKEIKDNIRERRRMVSTLRRAGLPGPDPFAGDVTKALARRIA</sequence>
<dbReference type="HOGENOM" id="CLU_2540766_0_0_5"/>
<dbReference type="EMBL" id="CP001831">
    <property type="protein sequence ID" value="AEH81734.1"/>
    <property type="molecule type" value="Genomic_DNA"/>
</dbReference>
<geneLocation type="plasmid" evidence="1 2">
    <name>pSmeSM11c</name>
</geneLocation>
<name>F7XDV9_SINMM</name>
<evidence type="ECO:0000313" key="1">
    <source>
        <dbReference type="EMBL" id="AEH81734.1"/>
    </source>
</evidence>
<proteinExistence type="predicted"/>
<organism evidence="1 2">
    <name type="scientific">Sinorhizobium meliloti (strain SM11)</name>
    <dbReference type="NCBI Taxonomy" id="707241"/>
    <lineage>
        <taxon>Bacteria</taxon>
        <taxon>Pseudomonadati</taxon>
        <taxon>Pseudomonadota</taxon>
        <taxon>Alphaproteobacteria</taxon>
        <taxon>Hyphomicrobiales</taxon>
        <taxon>Rhizobiaceae</taxon>
        <taxon>Sinorhizobium/Ensifer group</taxon>
        <taxon>Sinorhizobium</taxon>
    </lineage>
</organism>
<reference evidence="1 2" key="1">
    <citation type="journal article" date="2011" name="J. Biotechnol.">
        <title>The complete genome sequence of the dominant Sinorhizobium meliloti field isolate SM11 extends the S. meliloti pan-genome.</title>
        <authorList>
            <person name="Schneiker-Bekel S."/>
            <person name="Wibberg D."/>
            <person name="Bekel T."/>
            <person name="Blom J."/>
            <person name="Linke B."/>
            <person name="Neuweger H."/>
            <person name="Stiens M."/>
            <person name="Vorholter F.J."/>
            <person name="Weidner S."/>
            <person name="Goesmann A."/>
            <person name="Puhler A."/>
            <person name="Schluter A."/>
        </authorList>
    </citation>
    <scope>NUCLEOTIDE SEQUENCE [LARGE SCALE GENOMIC DNA]</scope>
    <source>
        <strain evidence="1 2">SM11</strain>
        <plasmid evidence="2">pSmeSM11c</plasmid>
    </source>
</reference>
<accession>F7XDV9</accession>
<dbReference type="Proteomes" id="UP000009045">
    <property type="component" value="Plasmid pSmeSM11c"/>
</dbReference>
<dbReference type="PATRIC" id="fig|707241.3.peg.4630"/>
<protein>
    <submittedName>
        <fullName evidence="1">Uncharacterized protein</fullName>
    </submittedName>
</protein>
<gene>
    <name evidence="1" type="ordered locus">SM11_pC0661</name>
</gene>
<keyword evidence="1" id="KW-0614">Plasmid</keyword>
<dbReference type="AlphaFoldDB" id="F7XDV9"/>